<dbReference type="STRING" id="617002.SAMN05660653_02210"/>
<evidence type="ECO:0000313" key="1">
    <source>
        <dbReference type="EMBL" id="SDB45398.1"/>
    </source>
</evidence>
<gene>
    <name evidence="1" type="ORF">SAMN05660653_02210</name>
</gene>
<dbReference type="Proteomes" id="UP000198771">
    <property type="component" value="Unassembled WGS sequence"/>
</dbReference>
<sequence>MMTMTMSVPGGDVWSKPLKKLTNAESLLSIITLKLGQYMKHIAVNGNPGSIHGKAWRFFWEYCGLDASVHFAKHVLGRDHVSP</sequence>
<keyword evidence="2" id="KW-1185">Reference proteome</keyword>
<dbReference type="RefSeq" id="WP_092121457.1">
    <property type="nucleotide sequence ID" value="NZ_FMXO01000012.1"/>
</dbReference>
<name>A0A1G6DJT3_9BACT</name>
<organism evidence="1 2">
    <name type="scientific">Desulfonatronum thiosulfatophilum</name>
    <dbReference type="NCBI Taxonomy" id="617002"/>
    <lineage>
        <taxon>Bacteria</taxon>
        <taxon>Pseudomonadati</taxon>
        <taxon>Thermodesulfobacteriota</taxon>
        <taxon>Desulfovibrionia</taxon>
        <taxon>Desulfovibrionales</taxon>
        <taxon>Desulfonatronaceae</taxon>
        <taxon>Desulfonatronum</taxon>
    </lineage>
</organism>
<accession>A0A1G6DJT3</accession>
<proteinExistence type="predicted"/>
<protein>
    <submittedName>
        <fullName evidence="1">Uncharacterized protein</fullName>
    </submittedName>
</protein>
<reference evidence="1 2" key="1">
    <citation type="submission" date="2016-10" db="EMBL/GenBank/DDBJ databases">
        <authorList>
            <person name="de Groot N.N."/>
        </authorList>
    </citation>
    <scope>NUCLEOTIDE SEQUENCE [LARGE SCALE GENOMIC DNA]</scope>
    <source>
        <strain evidence="1 2">ASO4-2</strain>
    </source>
</reference>
<dbReference type="EMBL" id="FMXO01000012">
    <property type="protein sequence ID" value="SDB45398.1"/>
    <property type="molecule type" value="Genomic_DNA"/>
</dbReference>
<evidence type="ECO:0000313" key="2">
    <source>
        <dbReference type="Proteomes" id="UP000198771"/>
    </source>
</evidence>
<dbReference type="AlphaFoldDB" id="A0A1G6DJT3"/>